<dbReference type="InterPro" id="IPR037401">
    <property type="entry name" value="SnoaL-like"/>
</dbReference>
<organism evidence="2 3">
    <name type="scientific">SAR86 cluster bacterium BACL1 MAG-120920-bin57</name>
    <dbReference type="NCBI Taxonomy" id="1655571"/>
    <lineage>
        <taxon>Bacteria</taxon>
        <taxon>Pseudomonadati</taxon>
        <taxon>Pseudomonadota</taxon>
        <taxon>Gammaproteobacteria</taxon>
        <taxon>SAR86 cluster</taxon>
    </lineage>
</organism>
<evidence type="ECO:0000313" key="2">
    <source>
        <dbReference type="EMBL" id="KRO40255.1"/>
    </source>
</evidence>
<proteinExistence type="predicted"/>
<reference evidence="3" key="1">
    <citation type="submission" date="2015-10" db="EMBL/GenBank/DDBJ databases">
        <title>Metagenome-Assembled Genomes uncover a global brackish microbiome.</title>
        <authorList>
            <person name="Hugerth L.W."/>
            <person name="Larsson J."/>
            <person name="Alneberg J."/>
            <person name="Lindh M.V."/>
            <person name="Legrand C."/>
            <person name="Pinhassi J."/>
            <person name="Andersson A."/>
        </authorList>
    </citation>
    <scope>NUCLEOTIDE SEQUENCE [LARGE SCALE GENOMIC DNA]</scope>
</reference>
<evidence type="ECO:0000259" key="1">
    <source>
        <dbReference type="Pfam" id="PF13577"/>
    </source>
</evidence>
<dbReference type="EMBL" id="LIAV01000149">
    <property type="protein sequence ID" value="KRO40255.1"/>
    <property type="molecule type" value="Genomic_DNA"/>
</dbReference>
<gene>
    <name evidence="2" type="ORF">ABR63_05015</name>
</gene>
<dbReference type="InterPro" id="IPR032710">
    <property type="entry name" value="NTF2-like_dom_sf"/>
</dbReference>
<dbReference type="SUPFAM" id="SSF54427">
    <property type="entry name" value="NTF2-like"/>
    <property type="match status" value="1"/>
</dbReference>
<feature type="domain" description="SnoaL-like" evidence="1">
    <location>
        <begin position="26"/>
        <end position="149"/>
    </location>
</feature>
<comment type="caution">
    <text evidence="2">The sequence shown here is derived from an EMBL/GenBank/DDBJ whole genome shotgun (WGS) entry which is preliminary data.</text>
</comment>
<accession>A0A0R2PQ01</accession>
<sequence>MTISYRFCLKGYYGLMTDNLESRVQVLEDTLAIQNLKHSYLNACDSKDVPVIISSFVSSSCLIDYGPVGIFTNPEDLAQVFKEVACHDFMLESHHAHNPIIKILDSERASGDWSLTYHLINLSNETITTLQGSYRDLYQKAEGQWLIQETVFRATSSLNLEIEERMLKVIFAGKP</sequence>
<dbReference type="Proteomes" id="UP000050874">
    <property type="component" value="Unassembled WGS sequence"/>
</dbReference>
<name>A0A0R2PQ01_9GAMM</name>
<dbReference type="AlphaFoldDB" id="A0A0R2PQ01"/>
<dbReference type="Pfam" id="PF13577">
    <property type="entry name" value="SnoaL_4"/>
    <property type="match status" value="1"/>
</dbReference>
<protein>
    <recommendedName>
        <fullName evidence="1">SnoaL-like domain-containing protein</fullName>
    </recommendedName>
</protein>
<dbReference type="Gene3D" id="3.10.450.50">
    <property type="match status" value="1"/>
</dbReference>
<evidence type="ECO:0000313" key="3">
    <source>
        <dbReference type="Proteomes" id="UP000050874"/>
    </source>
</evidence>